<dbReference type="AlphaFoldDB" id="A0A9W4JJP9"/>
<evidence type="ECO:0000256" key="13">
    <source>
        <dbReference type="ARBA" id="ARBA00044893"/>
    </source>
</evidence>
<evidence type="ECO:0000256" key="12">
    <source>
        <dbReference type="ARBA" id="ARBA00044891"/>
    </source>
</evidence>
<comment type="catalytic activity">
    <reaction evidence="16">
        <text>L-lysyl-L-lysine(out) = L-lysyl-L-lysine(in)</text>
        <dbReference type="Rhea" id="RHEA:79403"/>
        <dbReference type="ChEBI" id="CHEBI:229956"/>
    </reaction>
</comment>
<organism evidence="27 28">
    <name type="scientific">Penicillium salamii</name>
    <dbReference type="NCBI Taxonomy" id="1612424"/>
    <lineage>
        <taxon>Eukaryota</taxon>
        <taxon>Fungi</taxon>
        <taxon>Dikarya</taxon>
        <taxon>Ascomycota</taxon>
        <taxon>Pezizomycotina</taxon>
        <taxon>Eurotiomycetes</taxon>
        <taxon>Eurotiomycetidae</taxon>
        <taxon>Eurotiales</taxon>
        <taxon>Aspergillaceae</taxon>
        <taxon>Penicillium</taxon>
    </lineage>
</organism>
<evidence type="ECO:0000256" key="24">
    <source>
        <dbReference type="ARBA" id="ARBA00046376"/>
    </source>
</evidence>
<dbReference type="InterPro" id="IPR052187">
    <property type="entry name" value="MFSD1"/>
</dbReference>
<dbReference type="GO" id="GO:0022857">
    <property type="term" value="F:transmembrane transporter activity"/>
    <property type="evidence" value="ECO:0007669"/>
    <property type="project" value="InterPro"/>
</dbReference>
<keyword evidence="3" id="KW-0813">Transport</keyword>
<evidence type="ECO:0000256" key="8">
    <source>
        <dbReference type="ARBA" id="ARBA00044876"/>
    </source>
</evidence>
<evidence type="ECO:0000256" key="6">
    <source>
        <dbReference type="ARBA" id="ARBA00023136"/>
    </source>
</evidence>
<feature type="transmembrane region" description="Helical" evidence="26">
    <location>
        <begin position="298"/>
        <end position="315"/>
    </location>
</feature>
<evidence type="ECO:0000256" key="21">
    <source>
        <dbReference type="ARBA" id="ARBA00044985"/>
    </source>
</evidence>
<comment type="catalytic activity">
    <reaction evidence="13">
        <text>L-alpha-aminoacyl-L-lysine(out) = L-alpha-aminoacyl-L-lysine(in)</text>
        <dbReference type="Rhea" id="RHEA:79383"/>
        <dbReference type="ChEBI" id="CHEBI:229966"/>
    </reaction>
</comment>
<protein>
    <recommendedName>
        <fullName evidence="21">Lysosomal dipeptide transporter MFSD1</fullName>
    </recommendedName>
    <alternativeName>
        <fullName evidence="22">Major facilitator superfamily domain-containing protein 1</fullName>
    </alternativeName>
</protein>
<accession>A0A9W4JJP9</accession>
<evidence type="ECO:0000256" key="20">
    <source>
        <dbReference type="ARBA" id="ARBA00044924"/>
    </source>
</evidence>
<dbReference type="OrthoDB" id="424834at2759"/>
<evidence type="ECO:0000256" key="19">
    <source>
        <dbReference type="ARBA" id="ARBA00044919"/>
    </source>
</evidence>
<evidence type="ECO:0000256" key="11">
    <source>
        <dbReference type="ARBA" id="ARBA00044884"/>
    </source>
</evidence>
<evidence type="ECO:0000256" key="9">
    <source>
        <dbReference type="ARBA" id="ARBA00044878"/>
    </source>
</evidence>
<evidence type="ECO:0000256" key="5">
    <source>
        <dbReference type="ARBA" id="ARBA00022989"/>
    </source>
</evidence>
<comment type="catalytic activity">
    <reaction evidence="12">
        <text>L-lysyl-L-alpha-amino acid(out) = L-lysyl-L-alpha-amino acid(in)</text>
        <dbReference type="Rhea" id="RHEA:79387"/>
        <dbReference type="ChEBI" id="CHEBI:229965"/>
    </reaction>
</comment>
<comment type="function">
    <text evidence="23">Lysosomal dipeptide uniporter that selectively exports lysine, arginine or histidine-containing dipeptides with a net positive charge from the lysosome lumen into the cytosol. Could play a role in a specific type of protein O-glycosylation indirectly regulating macrophages migration and tissue invasion. Also essential for liver homeostasis.</text>
</comment>
<comment type="catalytic activity">
    <reaction evidence="20">
        <text>L-lysyl-glycine(out) = L-lysyl-glycine(in)</text>
        <dbReference type="Rhea" id="RHEA:79407"/>
        <dbReference type="ChEBI" id="CHEBI:191202"/>
    </reaction>
</comment>
<comment type="catalytic activity">
    <reaction evidence="17">
        <text>L-arginyl-glycine(out) = L-arginyl-glycine(in)</text>
        <dbReference type="Rhea" id="RHEA:79391"/>
        <dbReference type="ChEBI" id="CHEBI:229955"/>
    </reaction>
</comment>
<evidence type="ECO:0000256" key="18">
    <source>
        <dbReference type="ARBA" id="ARBA00044912"/>
    </source>
</evidence>
<evidence type="ECO:0000256" key="15">
    <source>
        <dbReference type="ARBA" id="ARBA00044899"/>
    </source>
</evidence>
<feature type="transmembrane region" description="Helical" evidence="26">
    <location>
        <begin position="112"/>
        <end position="133"/>
    </location>
</feature>
<feature type="transmembrane region" description="Helical" evidence="26">
    <location>
        <begin position="52"/>
        <end position="74"/>
    </location>
</feature>
<comment type="catalytic activity">
    <reaction evidence="10">
        <text>L-alpha-aminoacyl-L-arginine(out) = L-alpha-aminoacyl-L-arginine(in)</text>
        <dbReference type="Rhea" id="RHEA:79367"/>
        <dbReference type="ChEBI" id="CHEBI:229968"/>
    </reaction>
</comment>
<evidence type="ECO:0000256" key="1">
    <source>
        <dbReference type="ARBA" id="ARBA00004155"/>
    </source>
</evidence>
<keyword evidence="5 26" id="KW-1133">Transmembrane helix</keyword>
<gene>
    <name evidence="27" type="ORF">PSALAMII_LOCUS8390</name>
</gene>
<feature type="transmembrane region" description="Helical" evidence="26">
    <location>
        <begin position="428"/>
        <end position="454"/>
    </location>
</feature>
<dbReference type="InterPro" id="IPR036259">
    <property type="entry name" value="MFS_trans_sf"/>
</dbReference>
<evidence type="ECO:0000256" key="22">
    <source>
        <dbReference type="ARBA" id="ARBA00045018"/>
    </source>
</evidence>
<comment type="catalytic activity">
    <reaction evidence="8">
        <text>L-lysyl-L-alanine(out) = L-lysyl-L-alanine(in)</text>
        <dbReference type="Rhea" id="RHEA:79399"/>
        <dbReference type="ChEBI" id="CHEBI:229954"/>
    </reaction>
</comment>
<feature type="transmembrane region" description="Helical" evidence="26">
    <location>
        <begin position="145"/>
        <end position="167"/>
    </location>
</feature>
<dbReference type="PANTHER" id="PTHR23512">
    <property type="entry name" value="MAJOR FACILITATOR SUPERFAMILY DOMAIN-CONTAINING PROTEIN 1"/>
    <property type="match status" value="1"/>
</dbReference>
<evidence type="ECO:0000256" key="2">
    <source>
        <dbReference type="ARBA" id="ARBA00008335"/>
    </source>
</evidence>
<evidence type="ECO:0000256" key="4">
    <source>
        <dbReference type="ARBA" id="ARBA00022692"/>
    </source>
</evidence>
<feature type="region of interest" description="Disordered" evidence="25">
    <location>
        <begin position="368"/>
        <end position="393"/>
    </location>
</feature>
<feature type="transmembrane region" description="Helical" evidence="26">
    <location>
        <begin position="179"/>
        <end position="199"/>
    </location>
</feature>
<keyword evidence="7" id="KW-0458">Lysosome</keyword>
<dbReference type="Pfam" id="PF07690">
    <property type="entry name" value="MFS_1"/>
    <property type="match status" value="1"/>
</dbReference>
<sequence length="463" mass="50210">MDTDGVAQMSNHRHWHILVAVCMVMWGVYFVYDVPGSLSVALQEHLSLPAPQYTYLVSALYTAYAVPNMILPFFSGYLVQRIGEKWALLATLQAVLVGQLIFSLSLQLRSQLGMILGRVFIGLGGEIIGVLGTEITTRWFKEKQLSLALAITLSVSRLGSVAKSAIIPVLIEDFGIVRAVWIGSILSLGVAVVGAIYLLGVRGGTLVHHESENAGKMSPVRQFPSVFWKLALICVLGYGGINTFPISAQRFLAAWFYDGDQRKAGAVTGIPYFLSGALVPVFGLFFNENSFQSYPPSLCAANILMGVAHLLLLVITQPTLPLTMLGIAYALYGVAFWAALAQCLLSTVESISAKENMSHSWERSMNESEYGSIHPSEPPGGFSDDPEEHEPRGTNAESLITLGYGIMTSLNNLSSAVIPILLAKVENVMGFTGLEVVFFILSLLGLLASFELFLSLSVRVSLH</sequence>
<evidence type="ECO:0000256" key="25">
    <source>
        <dbReference type="SAM" id="MobiDB-lite"/>
    </source>
</evidence>
<comment type="subunit">
    <text evidence="24">Homodimer. Interacts with lysosomal protein GLMP (via lumenal domain); the interaction starts while both proteins are still in the endoplasmic reticulum and is required for stabilization of MFSD1 in lysosomes but has no direct effect on its targeting to lysosomes or transporter activity.</text>
</comment>
<dbReference type="InterPro" id="IPR011701">
    <property type="entry name" value="MFS"/>
</dbReference>
<comment type="caution">
    <text evidence="27">The sequence shown here is derived from an EMBL/GenBank/DDBJ whole genome shotgun (WGS) entry which is preliminary data.</text>
</comment>
<evidence type="ECO:0000313" key="28">
    <source>
        <dbReference type="Proteomes" id="UP001152646"/>
    </source>
</evidence>
<evidence type="ECO:0000256" key="7">
    <source>
        <dbReference type="ARBA" id="ARBA00023228"/>
    </source>
</evidence>
<dbReference type="SUPFAM" id="SSF103473">
    <property type="entry name" value="MFS general substrate transporter"/>
    <property type="match status" value="1"/>
</dbReference>
<evidence type="ECO:0000256" key="3">
    <source>
        <dbReference type="ARBA" id="ARBA00022448"/>
    </source>
</evidence>
<comment type="subcellular location">
    <subcellularLocation>
        <location evidence="1">Lysosome membrane</location>
        <topology evidence="1">Multi-pass membrane protein</topology>
    </subcellularLocation>
</comment>
<proteinExistence type="inferred from homology"/>
<keyword evidence="6 26" id="KW-0472">Membrane</keyword>
<evidence type="ECO:0000256" key="16">
    <source>
        <dbReference type="ARBA" id="ARBA00044900"/>
    </source>
</evidence>
<comment type="catalytic activity">
    <reaction evidence="19">
        <text>L-alanyl-L-lysine(out) = L-alanyl-L-lysine(in)</text>
        <dbReference type="Rhea" id="RHEA:79415"/>
        <dbReference type="ChEBI" id="CHEBI:192470"/>
    </reaction>
</comment>
<feature type="transmembrane region" description="Helical" evidence="26">
    <location>
        <begin position="266"/>
        <end position="286"/>
    </location>
</feature>
<dbReference type="Gene3D" id="1.20.1250.20">
    <property type="entry name" value="MFS general substrate transporter like domains"/>
    <property type="match status" value="1"/>
</dbReference>
<dbReference type="PANTHER" id="PTHR23512:SF3">
    <property type="entry name" value="MAJOR FACILITATOR SUPERFAMILY DOMAIN-CONTAINING PROTEIN 1"/>
    <property type="match status" value="1"/>
</dbReference>
<comment type="catalytic activity">
    <reaction evidence="9">
        <text>L-histidyl-glycine(out) = L-histidyl-glycine(in)</text>
        <dbReference type="Rhea" id="RHEA:79395"/>
        <dbReference type="ChEBI" id="CHEBI:229957"/>
    </reaction>
</comment>
<evidence type="ECO:0000313" key="27">
    <source>
        <dbReference type="EMBL" id="CAG8403614.1"/>
    </source>
</evidence>
<feature type="transmembrane region" description="Helical" evidence="26">
    <location>
        <begin position="327"/>
        <end position="348"/>
    </location>
</feature>
<comment type="catalytic activity">
    <reaction evidence="15">
        <text>L-arginyl-L-alpha-amino acid(out) = L-arginyl-L-alpha-amino acid(in)</text>
        <dbReference type="Rhea" id="RHEA:79371"/>
        <dbReference type="ChEBI" id="CHEBI:84315"/>
    </reaction>
</comment>
<evidence type="ECO:0000256" key="14">
    <source>
        <dbReference type="ARBA" id="ARBA00044898"/>
    </source>
</evidence>
<evidence type="ECO:0000256" key="17">
    <source>
        <dbReference type="ARBA" id="ARBA00044903"/>
    </source>
</evidence>
<comment type="catalytic activity">
    <reaction evidence="11">
        <text>L-alpha-aminoacyl-L-histidine(out) = L-alpha-aminoacyl-L-histidine(in)</text>
        <dbReference type="Rhea" id="RHEA:79375"/>
        <dbReference type="ChEBI" id="CHEBI:229967"/>
    </reaction>
</comment>
<evidence type="ECO:0000256" key="10">
    <source>
        <dbReference type="ARBA" id="ARBA00044881"/>
    </source>
</evidence>
<dbReference type="EMBL" id="CAJVPA010000207">
    <property type="protein sequence ID" value="CAG8403614.1"/>
    <property type="molecule type" value="Genomic_DNA"/>
</dbReference>
<name>A0A9W4JJP9_9EURO</name>
<evidence type="ECO:0000256" key="23">
    <source>
        <dbReference type="ARBA" id="ARBA00045709"/>
    </source>
</evidence>
<comment type="catalytic activity">
    <reaction evidence="14">
        <text>L-aspartyl-L-lysine(out) = L-aspartyl-L-lysine(in)</text>
        <dbReference type="Rhea" id="RHEA:79411"/>
        <dbReference type="ChEBI" id="CHEBI:229953"/>
    </reaction>
</comment>
<feature type="transmembrane region" description="Helical" evidence="26">
    <location>
        <begin position="15"/>
        <end position="32"/>
    </location>
</feature>
<evidence type="ECO:0000256" key="26">
    <source>
        <dbReference type="SAM" id="Phobius"/>
    </source>
</evidence>
<feature type="transmembrane region" description="Helical" evidence="26">
    <location>
        <begin position="86"/>
        <end position="106"/>
    </location>
</feature>
<keyword evidence="4 26" id="KW-0812">Transmembrane</keyword>
<dbReference type="Proteomes" id="UP001152646">
    <property type="component" value="Unassembled WGS sequence"/>
</dbReference>
<comment type="catalytic activity">
    <reaction evidence="18">
        <text>L-histidyl-L-alpha-amino acid(out) = L-histidyl-L-alpha-amino acid(in)</text>
        <dbReference type="Rhea" id="RHEA:79379"/>
        <dbReference type="ChEBI" id="CHEBI:229964"/>
    </reaction>
</comment>
<feature type="transmembrane region" description="Helical" evidence="26">
    <location>
        <begin position="226"/>
        <end position="246"/>
    </location>
</feature>
<comment type="similarity">
    <text evidence="2">Belongs to the major facilitator superfamily.</text>
</comment>
<reference evidence="27" key="1">
    <citation type="submission" date="2021-07" db="EMBL/GenBank/DDBJ databases">
        <authorList>
            <person name="Branca A.L. A."/>
        </authorList>
    </citation>
    <scope>NUCLEOTIDE SEQUENCE</scope>
</reference>
<feature type="transmembrane region" description="Helical" evidence="26">
    <location>
        <begin position="399"/>
        <end position="422"/>
    </location>
</feature>